<accession>A0A409VKR3</accession>
<sequence length="127" mass="13826">MELLGFYKELREYAGTPPGDGGGPGAFHSFFPCLIVHILQRKTISRRPKRAFEGPEDVGSARPESARRGLLGFGMDCAANMDDFDDIRVVCGEEAPGRRVVLFGGNDEDIGHGHCKVEQSGERCSAK</sequence>
<dbReference type="InParanoid" id="A0A409VKR3"/>
<dbReference type="Proteomes" id="UP000284706">
    <property type="component" value="Unassembled WGS sequence"/>
</dbReference>
<keyword evidence="2" id="KW-1185">Reference proteome</keyword>
<comment type="caution">
    <text evidence="1">The sequence shown here is derived from an EMBL/GenBank/DDBJ whole genome shotgun (WGS) entry which is preliminary data.</text>
</comment>
<dbReference type="AlphaFoldDB" id="A0A409VKR3"/>
<reference evidence="1 2" key="1">
    <citation type="journal article" date="2018" name="Evol. Lett.">
        <title>Horizontal gene cluster transfer increased hallucinogenic mushroom diversity.</title>
        <authorList>
            <person name="Reynolds H.T."/>
            <person name="Vijayakumar V."/>
            <person name="Gluck-Thaler E."/>
            <person name="Korotkin H.B."/>
            <person name="Matheny P.B."/>
            <person name="Slot J.C."/>
        </authorList>
    </citation>
    <scope>NUCLEOTIDE SEQUENCE [LARGE SCALE GENOMIC DNA]</scope>
    <source>
        <strain evidence="1 2">SRW20</strain>
    </source>
</reference>
<proteinExistence type="predicted"/>
<evidence type="ECO:0000313" key="1">
    <source>
        <dbReference type="EMBL" id="PPQ66859.1"/>
    </source>
</evidence>
<name>A0A409VKR3_9AGAR</name>
<evidence type="ECO:0000313" key="2">
    <source>
        <dbReference type="Proteomes" id="UP000284706"/>
    </source>
</evidence>
<organism evidence="1 2">
    <name type="scientific">Gymnopilus dilepis</name>
    <dbReference type="NCBI Taxonomy" id="231916"/>
    <lineage>
        <taxon>Eukaryota</taxon>
        <taxon>Fungi</taxon>
        <taxon>Dikarya</taxon>
        <taxon>Basidiomycota</taxon>
        <taxon>Agaricomycotina</taxon>
        <taxon>Agaricomycetes</taxon>
        <taxon>Agaricomycetidae</taxon>
        <taxon>Agaricales</taxon>
        <taxon>Agaricineae</taxon>
        <taxon>Hymenogastraceae</taxon>
        <taxon>Gymnopilus</taxon>
    </lineage>
</organism>
<protein>
    <submittedName>
        <fullName evidence="1">Uncharacterized protein</fullName>
    </submittedName>
</protein>
<dbReference type="EMBL" id="NHYE01005620">
    <property type="protein sequence ID" value="PPQ66859.1"/>
    <property type="molecule type" value="Genomic_DNA"/>
</dbReference>
<gene>
    <name evidence="1" type="ORF">CVT26_009638</name>
</gene>